<dbReference type="InterPro" id="IPR026350">
    <property type="entry name" value="GxxExxY"/>
</dbReference>
<dbReference type="RefSeq" id="WP_353564984.1">
    <property type="nucleotide sequence ID" value="NZ_BAABRI010000001.1"/>
</dbReference>
<name>A0ABP9UGN5_9BACT</name>
<accession>A0ABP9UGN5</accession>
<dbReference type="NCBIfam" id="TIGR04256">
    <property type="entry name" value="GxxExxY"/>
    <property type="match status" value="1"/>
</dbReference>
<evidence type="ECO:0000313" key="2">
    <source>
        <dbReference type="Proteomes" id="UP001476282"/>
    </source>
</evidence>
<sequence>MSGILYKEESYQVMGACFEVYKEKGAGFVEPIYHECLEIEFELREVPAVHHPHLPLTYKGRHLKRSHQADFVTHDKILLEVKAAKALDDNHRAQVVNYLKATGLKLGILVNYGRIGGLEWERIVLADWLRDQSVPPSLQS</sequence>
<evidence type="ECO:0008006" key="3">
    <source>
        <dbReference type="Google" id="ProtNLM"/>
    </source>
</evidence>
<proteinExistence type="predicted"/>
<evidence type="ECO:0000313" key="1">
    <source>
        <dbReference type="EMBL" id="GAA5480825.1"/>
    </source>
</evidence>
<reference evidence="1 2" key="1">
    <citation type="submission" date="2024-02" db="EMBL/GenBank/DDBJ databases">
        <title>Haloferula sargassicola NBRC 104335.</title>
        <authorList>
            <person name="Ichikawa N."/>
            <person name="Katano-Makiyama Y."/>
            <person name="Hidaka K."/>
        </authorList>
    </citation>
    <scope>NUCLEOTIDE SEQUENCE [LARGE SCALE GENOMIC DNA]</scope>
    <source>
        <strain evidence="1 2">NBRC 104335</strain>
    </source>
</reference>
<protein>
    <recommendedName>
        <fullName evidence="3">GxxExxY protein</fullName>
    </recommendedName>
</protein>
<gene>
    <name evidence="1" type="ORF">Hsar01_00029</name>
</gene>
<keyword evidence="2" id="KW-1185">Reference proteome</keyword>
<dbReference type="Proteomes" id="UP001476282">
    <property type="component" value="Unassembled WGS sequence"/>
</dbReference>
<comment type="caution">
    <text evidence="1">The sequence shown here is derived from an EMBL/GenBank/DDBJ whole genome shotgun (WGS) entry which is preliminary data.</text>
</comment>
<organism evidence="1 2">
    <name type="scientific">Haloferula sargassicola</name>
    <dbReference type="NCBI Taxonomy" id="490096"/>
    <lineage>
        <taxon>Bacteria</taxon>
        <taxon>Pseudomonadati</taxon>
        <taxon>Verrucomicrobiota</taxon>
        <taxon>Verrucomicrobiia</taxon>
        <taxon>Verrucomicrobiales</taxon>
        <taxon>Verrucomicrobiaceae</taxon>
        <taxon>Haloferula</taxon>
    </lineage>
</organism>
<dbReference type="Pfam" id="PF13366">
    <property type="entry name" value="PDDEXK_3"/>
    <property type="match status" value="1"/>
</dbReference>
<dbReference type="EMBL" id="BAABRI010000001">
    <property type="protein sequence ID" value="GAA5480825.1"/>
    <property type="molecule type" value="Genomic_DNA"/>
</dbReference>